<keyword evidence="1" id="KW-1133">Transmembrane helix</keyword>
<feature type="transmembrane region" description="Helical" evidence="1">
    <location>
        <begin position="51"/>
        <end position="75"/>
    </location>
</feature>
<gene>
    <name evidence="2" type="ORF">M5K25_000733</name>
</gene>
<accession>A0ABD0VUQ3</accession>
<dbReference type="AlphaFoldDB" id="A0ABD0VUQ3"/>
<name>A0ABD0VUQ3_DENTH</name>
<comment type="caution">
    <text evidence="2">The sequence shown here is derived from an EMBL/GenBank/DDBJ whole genome shotgun (WGS) entry which is preliminary data.</text>
</comment>
<evidence type="ECO:0000313" key="2">
    <source>
        <dbReference type="EMBL" id="KAL0928810.1"/>
    </source>
</evidence>
<protein>
    <submittedName>
        <fullName evidence="2">Uncharacterized protein</fullName>
    </submittedName>
</protein>
<dbReference type="EMBL" id="JANQDX010000001">
    <property type="protein sequence ID" value="KAL0928810.1"/>
    <property type="molecule type" value="Genomic_DNA"/>
</dbReference>
<feature type="transmembrane region" description="Helical" evidence="1">
    <location>
        <begin position="12"/>
        <end position="31"/>
    </location>
</feature>
<evidence type="ECO:0000313" key="3">
    <source>
        <dbReference type="Proteomes" id="UP001552299"/>
    </source>
</evidence>
<sequence>MWKVETSRLIMCSVKVILINSLIIICSMKSLNCKESKIDAVHQASFSTYPIFMLPLLFLIFTVMQGLVLPLYSLFGYSSVATPVRLLCQSGIRA</sequence>
<dbReference type="Proteomes" id="UP001552299">
    <property type="component" value="Unassembled WGS sequence"/>
</dbReference>
<keyword evidence="1" id="KW-0812">Transmembrane</keyword>
<evidence type="ECO:0000256" key="1">
    <source>
        <dbReference type="SAM" id="Phobius"/>
    </source>
</evidence>
<proteinExistence type="predicted"/>
<reference evidence="2 3" key="1">
    <citation type="journal article" date="2024" name="Plant Biotechnol. J.">
        <title>Dendrobium thyrsiflorum genome and its molecular insights into genes involved in important horticultural traits.</title>
        <authorList>
            <person name="Chen B."/>
            <person name="Wang J.Y."/>
            <person name="Zheng P.J."/>
            <person name="Li K.L."/>
            <person name="Liang Y.M."/>
            <person name="Chen X.F."/>
            <person name="Zhang C."/>
            <person name="Zhao X."/>
            <person name="He X."/>
            <person name="Zhang G.Q."/>
            <person name="Liu Z.J."/>
            <person name="Xu Q."/>
        </authorList>
    </citation>
    <scope>NUCLEOTIDE SEQUENCE [LARGE SCALE GENOMIC DNA]</scope>
    <source>
        <strain evidence="2">GZMU011</strain>
    </source>
</reference>
<keyword evidence="1" id="KW-0472">Membrane</keyword>
<keyword evidence="3" id="KW-1185">Reference proteome</keyword>
<organism evidence="2 3">
    <name type="scientific">Dendrobium thyrsiflorum</name>
    <name type="common">Pinecone-like raceme dendrobium</name>
    <name type="synonym">Orchid</name>
    <dbReference type="NCBI Taxonomy" id="117978"/>
    <lineage>
        <taxon>Eukaryota</taxon>
        <taxon>Viridiplantae</taxon>
        <taxon>Streptophyta</taxon>
        <taxon>Embryophyta</taxon>
        <taxon>Tracheophyta</taxon>
        <taxon>Spermatophyta</taxon>
        <taxon>Magnoliopsida</taxon>
        <taxon>Liliopsida</taxon>
        <taxon>Asparagales</taxon>
        <taxon>Orchidaceae</taxon>
        <taxon>Epidendroideae</taxon>
        <taxon>Malaxideae</taxon>
        <taxon>Dendrobiinae</taxon>
        <taxon>Dendrobium</taxon>
    </lineage>
</organism>